<evidence type="ECO:0000256" key="3">
    <source>
        <dbReference type="ARBA" id="ARBA00022980"/>
    </source>
</evidence>
<dbReference type="Proteomes" id="UP000800235">
    <property type="component" value="Unassembled WGS sequence"/>
</dbReference>
<evidence type="ECO:0000313" key="10">
    <source>
        <dbReference type="Proteomes" id="UP000800235"/>
    </source>
</evidence>
<comment type="similarity">
    <text evidence="6">Belongs to the mitochondrion-specific ribosomal protein mL54 family.</text>
</comment>
<keyword evidence="10" id="KW-1185">Reference proteome</keyword>
<organism evidence="9 10">
    <name type="scientific">Tothia fuscella</name>
    <dbReference type="NCBI Taxonomy" id="1048955"/>
    <lineage>
        <taxon>Eukaryota</taxon>
        <taxon>Fungi</taxon>
        <taxon>Dikarya</taxon>
        <taxon>Ascomycota</taxon>
        <taxon>Pezizomycotina</taxon>
        <taxon>Dothideomycetes</taxon>
        <taxon>Pleosporomycetidae</taxon>
        <taxon>Venturiales</taxon>
        <taxon>Cylindrosympodiaceae</taxon>
        <taxon>Tothia</taxon>
    </lineage>
</organism>
<keyword evidence="4" id="KW-0496">Mitochondrion</keyword>
<name>A0A9P4NZY3_9PEZI</name>
<accession>A0A9P4NZY3</accession>
<dbReference type="EMBL" id="MU007012">
    <property type="protein sequence ID" value="KAF2435624.1"/>
    <property type="molecule type" value="Genomic_DNA"/>
</dbReference>
<dbReference type="GO" id="GO:0003735">
    <property type="term" value="F:structural constituent of ribosome"/>
    <property type="evidence" value="ECO:0007669"/>
    <property type="project" value="TreeGrafter"/>
</dbReference>
<evidence type="ECO:0000256" key="4">
    <source>
        <dbReference type="ARBA" id="ARBA00023128"/>
    </source>
</evidence>
<dbReference type="Pfam" id="PF08561">
    <property type="entry name" value="Ribosomal_L37"/>
    <property type="match status" value="1"/>
</dbReference>
<comment type="caution">
    <text evidence="9">The sequence shown here is derived from an EMBL/GenBank/DDBJ whole genome shotgun (WGS) entry which is preliminary data.</text>
</comment>
<feature type="region of interest" description="Disordered" evidence="8">
    <location>
        <begin position="38"/>
        <end position="85"/>
    </location>
</feature>
<dbReference type="PANTHER" id="PTHR28595:SF1">
    <property type="entry name" value="LARGE RIBOSOMAL SUBUNIT PROTEIN ML54"/>
    <property type="match status" value="1"/>
</dbReference>
<proteinExistence type="inferred from homology"/>
<feature type="compositionally biased region" description="Low complexity" evidence="8">
    <location>
        <begin position="38"/>
        <end position="65"/>
    </location>
</feature>
<evidence type="ECO:0000313" key="9">
    <source>
        <dbReference type="EMBL" id="KAF2435624.1"/>
    </source>
</evidence>
<keyword evidence="2" id="KW-0809">Transit peptide</keyword>
<dbReference type="OrthoDB" id="10252718at2759"/>
<dbReference type="GO" id="GO:0005762">
    <property type="term" value="C:mitochondrial large ribosomal subunit"/>
    <property type="evidence" value="ECO:0007669"/>
    <property type="project" value="TreeGrafter"/>
</dbReference>
<evidence type="ECO:0000256" key="6">
    <source>
        <dbReference type="ARBA" id="ARBA00033752"/>
    </source>
</evidence>
<dbReference type="InterPro" id="IPR013870">
    <property type="entry name" value="Ribosomal_mL54"/>
</dbReference>
<comment type="subcellular location">
    <subcellularLocation>
        <location evidence="1">Mitochondrion</location>
    </subcellularLocation>
</comment>
<evidence type="ECO:0000256" key="7">
    <source>
        <dbReference type="ARBA" id="ARBA00035179"/>
    </source>
</evidence>
<evidence type="ECO:0000256" key="8">
    <source>
        <dbReference type="SAM" id="MobiDB-lite"/>
    </source>
</evidence>
<dbReference type="PANTHER" id="PTHR28595">
    <property type="entry name" value="39S RIBOSOMAL PROTEIN L54, MITOCHONDRIAL"/>
    <property type="match status" value="1"/>
</dbReference>
<evidence type="ECO:0000256" key="5">
    <source>
        <dbReference type="ARBA" id="ARBA00023274"/>
    </source>
</evidence>
<reference evidence="9" key="1">
    <citation type="journal article" date="2020" name="Stud. Mycol.">
        <title>101 Dothideomycetes genomes: a test case for predicting lifestyles and emergence of pathogens.</title>
        <authorList>
            <person name="Haridas S."/>
            <person name="Albert R."/>
            <person name="Binder M."/>
            <person name="Bloem J."/>
            <person name="Labutti K."/>
            <person name="Salamov A."/>
            <person name="Andreopoulos B."/>
            <person name="Baker S."/>
            <person name="Barry K."/>
            <person name="Bills G."/>
            <person name="Bluhm B."/>
            <person name="Cannon C."/>
            <person name="Castanera R."/>
            <person name="Culley D."/>
            <person name="Daum C."/>
            <person name="Ezra D."/>
            <person name="Gonzalez J."/>
            <person name="Henrissat B."/>
            <person name="Kuo A."/>
            <person name="Liang C."/>
            <person name="Lipzen A."/>
            <person name="Lutzoni F."/>
            <person name="Magnuson J."/>
            <person name="Mondo S."/>
            <person name="Nolan M."/>
            <person name="Ohm R."/>
            <person name="Pangilinan J."/>
            <person name="Park H.-J."/>
            <person name="Ramirez L."/>
            <person name="Alfaro M."/>
            <person name="Sun H."/>
            <person name="Tritt A."/>
            <person name="Yoshinaga Y."/>
            <person name="Zwiers L.-H."/>
            <person name="Turgeon B."/>
            <person name="Goodwin S."/>
            <person name="Spatafora J."/>
            <person name="Crous P."/>
            <person name="Grigoriev I."/>
        </authorList>
    </citation>
    <scope>NUCLEOTIDE SEQUENCE</scope>
    <source>
        <strain evidence="9">CBS 130266</strain>
    </source>
</reference>
<sequence>MICRRCLLRASRSRTLYIQSRPSRQFNAAASVAIESTTLTPTPTTAPSTSTSTSTSTATKPFTTPVSLTPAGKGLESPKHKKEHATIRSTIPAGTPLKGINYLKNKTDPLAMEDSEYPSWLWDVLRPKDKGEEGGEAGDLYSKSKLKRQAAKKAAKLAKLNPEAAIPKVPLYEQSIDMPAGDGTVEGAIEAEKARAQLTKAMRDKRRATIKEVNFLKTMS</sequence>
<evidence type="ECO:0000256" key="2">
    <source>
        <dbReference type="ARBA" id="ARBA00022946"/>
    </source>
</evidence>
<keyword evidence="5" id="KW-0687">Ribonucleoprotein</keyword>
<gene>
    <name evidence="9" type="ORF">EJ08DRAFT_281976</name>
</gene>
<evidence type="ECO:0000256" key="1">
    <source>
        <dbReference type="ARBA" id="ARBA00004173"/>
    </source>
</evidence>
<keyword evidence="3" id="KW-0689">Ribosomal protein</keyword>
<dbReference type="AlphaFoldDB" id="A0A9P4NZY3"/>
<protein>
    <recommendedName>
        <fullName evidence="7">Large ribosomal subunit protein mL54</fullName>
    </recommendedName>
</protein>